<proteinExistence type="predicted"/>
<evidence type="ECO:0008006" key="4">
    <source>
        <dbReference type="Google" id="ProtNLM"/>
    </source>
</evidence>
<dbReference type="RefSeq" id="WP_184072040.1">
    <property type="nucleotide sequence ID" value="NZ_JACHNZ010000079.1"/>
</dbReference>
<reference evidence="2 3" key="1">
    <citation type="submission" date="2020-08" db="EMBL/GenBank/DDBJ databases">
        <title>Genomic Encyclopedia of Type Strains, Phase IV (KMG-IV): sequencing the most valuable type-strain genomes for metagenomic binning, comparative biology and taxonomic classification.</title>
        <authorList>
            <person name="Goeker M."/>
        </authorList>
    </citation>
    <scope>NUCLEOTIDE SEQUENCE [LARGE SCALE GENOMIC DNA]</scope>
    <source>
        <strain evidence="2 3">DSM 17328</strain>
    </source>
</reference>
<evidence type="ECO:0000313" key="3">
    <source>
        <dbReference type="Proteomes" id="UP000566324"/>
    </source>
</evidence>
<keyword evidence="3" id="KW-1185">Reference proteome</keyword>
<comment type="caution">
    <text evidence="2">The sequence shown here is derived from an EMBL/GenBank/DDBJ whole genome shotgun (WGS) entry which is preliminary data.</text>
</comment>
<evidence type="ECO:0000313" key="2">
    <source>
        <dbReference type="EMBL" id="MBB4633971.1"/>
    </source>
</evidence>
<name>A0A7W7B4R3_9SPHN</name>
<feature type="region of interest" description="Disordered" evidence="1">
    <location>
        <begin position="274"/>
        <end position="308"/>
    </location>
</feature>
<dbReference type="Proteomes" id="UP000566324">
    <property type="component" value="Unassembled WGS sequence"/>
</dbReference>
<dbReference type="AlphaFoldDB" id="A0A7W7B4R3"/>
<sequence length="308" mass="32402">MHHQSLGSNTYVTDKEASRLERGEALGSAAKPPRPEVPGPLQTYIDLHRHAAVRAALTAHAGTALRLMVAHAIAGSPLWRVTPEPQTCRSDAVRESVEVSKGEADFDTKRRAVLALLGLSAEEPTLTGGGDERRLVSLFLRLLELADVALMEVIVIVMGETLAAGSAALEAVGIEIGVDMARYWQADDAFFACLRDKEVLTRIVADVAGEPVAAANARETGAVLKRIVRDHLDGVNGRAKVAGWLPKWMAFPPAAYTARGGVGSVERAALVAAARAGDDEPSPTDGGAARMPSLEDAGADAEPARLAA</sequence>
<feature type="compositionally biased region" description="Polar residues" evidence="1">
    <location>
        <begin position="1"/>
        <end position="12"/>
    </location>
</feature>
<feature type="compositionally biased region" description="Basic and acidic residues" evidence="1">
    <location>
        <begin position="13"/>
        <end position="24"/>
    </location>
</feature>
<feature type="region of interest" description="Disordered" evidence="1">
    <location>
        <begin position="1"/>
        <end position="40"/>
    </location>
</feature>
<dbReference type="EMBL" id="JACHNZ010000079">
    <property type="protein sequence ID" value="MBB4633971.1"/>
    <property type="molecule type" value="Genomic_DNA"/>
</dbReference>
<accession>A0A7W7B4R3</accession>
<evidence type="ECO:0000256" key="1">
    <source>
        <dbReference type="SAM" id="MobiDB-lite"/>
    </source>
</evidence>
<organism evidence="2 3">
    <name type="scientific">Sphingosinicella soli</name>
    <dbReference type="NCBI Taxonomy" id="333708"/>
    <lineage>
        <taxon>Bacteria</taxon>
        <taxon>Pseudomonadati</taxon>
        <taxon>Pseudomonadota</taxon>
        <taxon>Alphaproteobacteria</taxon>
        <taxon>Sphingomonadales</taxon>
        <taxon>Sphingosinicellaceae</taxon>
        <taxon>Sphingosinicella</taxon>
    </lineage>
</organism>
<protein>
    <recommendedName>
        <fullName evidence="4">Chromosome partitioning protein ParB</fullName>
    </recommendedName>
</protein>
<gene>
    <name evidence="2" type="ORF">GGQ98_003629</name>
</gene>